<evidence type="ECO:0000259" key="1">
    <source>
        <dbReference type="SMART" id="SM00563"/>
    </source>
</evidence>
<evidence type="ECO:0000313" key="2">
    <source>
        <dbReference type="EMBL" id="SHK14569.1"/>
    </source>
</evidence>
<name>A0A1M6Q2W0_9BACT</name>
<dbReference type="AlphaFoldDB" id="A0A1M6Q2W0"/>
<dbReference type="RefSeq" id="WP_073476937.1">
    <property type="nucleotide sequence ID" value="NZ_FQZU01000019.1"/>
</dbReference>
<dbReference type="SMART" id="SM00563">
    <property type="entry name" value="PlsC"/>
    <property type="match status" value="1"/>
</dbReference>
<dbReference type="Proteomes" id="UP000183994">
    <property type="component" value="Unassembled WGS sequence"/>
</dbReference>
<dbReference type="InterPro" id="IPR002123">
    <property type="entry name" value="Plipid/glycerol_acylTrfase"/>
</dbReference>
<keyword evidence="2" id="KW-0808">Transferase</keyword>
<reference evidence="3" key="1">
    <citation type="submission" date="2016-11" db="EMBL/GenBank/DDBJ databases">
        <authorList>
            <person name="Varghese N."/>
            <person name="Submissions S."/>
        </authorList>
    </citation>
    <scope>NUCLEOTIDE SEQUENCE [LARGE SCALE GENOMIC DNA]</scope>
    <source>
        <strain evidence="3">DSM 16219</strain>
    </source>
</reference>
<accession>A0A1M6Q2W0</accession>
<protein>
    <submittedName>
        <fullName evidence="2">Acyltransferase</fullName>
    </submittedName>
</protein>
<keyword evidence="2" id="KW-0012">Acyltransferase</keyword>
<gene>
    <name evidence="2" type="ORF">SAMN02745216_02946</name>
</gene>
<dbReference type="EMBL" id="FQZU01000019">
    <property type="protein sequence ID" value="SHK14569.1"/>
    <property type="molecule type" value="Genomic_DNA"/>
</dbReference>
<organism evidence="2 3">
    <name type="scientific">Desulfatibacillum alkenivorans DSM 16219</name>
    <dbReference type="NCBI Taxonomy" id="1121393"/>
    <lineage>
        <taxon>Bacteria</taxon>
        <taxon>Pseudomonadati</taxon>
        <taxon>Thermodesulfobacteriota</taxon>
        <taxon>Desulfobacteria</taxon>
        <taxon>Desulfobacterales</taxon>
        <taxon>Desulfatibacillaceae</taxon>
        <taxon>Desulfatibacillum</taxon>
    </lineage>
</organism>
<dbReference type="STRING" id="1121393.SAMN02745216_02946"/>
<dbReference type="OrthoDB" id="5496738at2"/>
<feature type="domain" description="Phospholipid/glycerol acyltransferase" evidence="1">
    <location>
        <begin position="44"/>
        <end position="161"/>
    </location>
</feature>
<dbReference type="SUPFAM" id="SSF69593">
    <property type="entry name" value="Glycerol-3-phosphate (1)-acyltransferase"/>
    <property type="match status" value="1"/>
</dbReference>
<dbReference type="Pfam" id="PF01553">
    <property type="entry name" value="Acyltransferase"/>
    <property type="match status" value="1"/>
</dbReference>
<dbReference type="PANTHER" id="PTHR22753:SF48">
    <property type="entry name" value="PHOSPHOLIPID_GLYCEROL ACYLTRANSFERASE DOMAIN-CONTAINING PROTEIN"/>
    <property type="match status" value="1"/>
</dbReference>
<evidence type="ECO:0000313" key="3">
    <source>
        <dbReference type="Proteomes" id="UP000183994"/>
    </source>
</evidence>
<dbReference type="PANTHER" id="PTHR22753">
    <property type="entry name" value="TRANSMEMBRANE PROTEIN 68"/>
    <property type="match status" value="1"/>
</dbReference>
<keyword evidence="3" id="KW-1185">Reference proteome</keyword>
<dbReference type="GO" id="GO:0016020">
    <property type="term" value="C:membrane"/>
    <property type="evidence" value="ECO:0007669"/>
    <property type="project" value="TreeGrafter"/>
</dbReference>
<proteinExistence type="predicted"/>
<sequence length="278" mass="31416">MPPKRDVFRPPLSAETMHLLQTLPRLYFNPLIFGLDNVDPSQPHLFVGNHTIYGVMDAPLYAVALYRETGVFPRGLGDRFHFKIPGWRRFLEKFGVVEGTPENCARLMKAGDDILVYPGGGREVCRRKGEIHNLIWKERYGFARLAIKYGYPILPIASLGPDYAYSIFLDGGDVMKSRPGRLLSKISGFPDLVREGEAIPPLARGLGLSVLPRPERFYCYFGRPIDTAPYKGCENDPKVLEEVRETAAGAINEMMASLKKYRQNDPEVGLVRRILNKF</sequence>
<dbReference type="CDD" id="cd07987">
    <property type="entry name" value="LPLAT_MGAT-like"/>
    <property type="match status" value="1"/>
</dbReference>
<dbReference type="GO" id="GO:0016746">
    <property type="term" value="F:acyltransferase activity"/>
    <property type="evidence" value="ECO:0007669"/>
    <property type="project" value="UniProtKB-KW"/>
</dbReference>